<name>A0A552J3U1_9CHRO</name>
<dbReference type="AlphaFoldDB" id="A0A552J3U1"/>
<dbReference type="Proteomes" id="UP000319191">
    <property type="component" value="Unassembled WGS sequence"/>
</dbReference>
<protein>
    <submittedName>
        <fullName evidence="1">Uncharacterized protein</fullName>
    </submittedName>
</protein>
<evidence type="ECO:0000313" key="2">
    <source>
        <dbReference type="Proteomes" id="UP000319191"/>
    </source>
</evidence>
<reference evidence="1 2" key="1">
    <citation type="submission" date="2019-01" db="EMBL/GenBank/DDBJ databases">
        <title>Coherence of Microcystis species and biogeography revealed through population genomics.</title>
        <authorList>
            <person name="Perez-Carrascal O.M."/>
            <person name="Terrat Y."/>
            <person name="Giani A."/>
            <person name="Fortin N."/>
            <person name="Tromas N."/>
            <person name="Shapiro B.J."/>
        </authorList>
    </citation>
    <scope>NUCLEOTIDE SEQUENCE [LARGE SCALE GENOMIC DNA]</scope>
    <source>
        <strain evidence="1">Mn_MB_F_20050700_S1D</strain>
    </source>
</reference>
<evidence type="ECO:0000313" key="1">
    <source>
        <dbReference type="EMBL" id="TRU90221.1"/>
    </source>
</evidence>
<comment type="caution">
    <text evidence="1">The sequence shown here is derived from an EMBL/GenBank/DDBJ whole genome shotgun (WGS) entry which is preliminary data.</text>
</comment>
<proteinExistence type="predicted"/>
<accession>A0A552J3U1</accession>
<organism evidence="1 2">
    <name type="scientific">Microcystis novacekii Mn_MB_F_20050700_S1D</name>
    <dbReference type="NCBI Taxonomy" id="2486266"/>
    <lineage>
        <taxon>Bacteria</taxon>
        <taxon>Bacillati</taxon>
        <taxon>Cyanobacteriota</taxon>
        <taxon>Cyanophyceae</taxon>
        <taxon>Oscillatoriophycideae</taxon>
        <taxon>Chroococcales</taxon>
        <taxon>Microcystaceae</taxon>
        <taxon>Microcystis</taxon>
    </lineage>
</organism>
<gene>
    <name evidence="1" type="ORF">EWV54_07125</name>
</gene>
<sequence length="190" mass="20941">MARKRFSDLERVYDALKLGNVNVNSLPQNLDFVKYTKWHQGDGPERNIVRPKLNGEVAVGVKSFGFGFDDDEAKQLVTLSGRSIAFVNGFGPKAKFGVITSGLNDYFKDGSFVLAKARIATIVAGTTETSKITGRKYKSKTGQAYTVPMGQNSASLRYQQAINSILTDAVFNGSNATHTVSFEPERYRRD</sequence>
<dbReference type="EMBL" id="SFAV01000089">
    <property type="protein sequence ID" value="TRU90221.1"/>
    <property type="molecule type" value="Genomic_DNA"/>
</dbReference>